<dbReference type="InterPro" id="IPR045518">
    <property type="entry name" value="2EXR"/>
</dbReference>
<reference evidence="3" key="1">
    <citation type="submission" date="2021-02" db="EMBL/GenBank/DDBJ databases">
        <title>Genome sequence Cadophora malorum strain M34.</title>
        <authorList>
            <person name="Stefanovic E."/>
            <person name="Vu D."/>
            <person name="Scully C."/>
            <person name="Dijksterhuis J."/>
            <person name="Roader J."/>
            <person name="Houbraken J."/>
        </authorList>
    </citation>
    <scope>NUCLEOTIDE SEQUENCE</scope>
    <source>
        <strain evidence="3">M34</strain>
    </source>
</reference>
<dbReference type="Proteomes" id="UP000664132">
    <property type="component" value="Unassembled WGS sequence"/>
</dbReference>
<feature type="region of interest" description="Disordered" evidence="1">
    <location>
        <begin position="226"/>
        <end position="249"/>
    </location>
</feature>
<dbReference type="EMBL" id="JAFJYH010000177">
    <property type="protein sequence ID" value="KAG4416707.1"/>
    <property type="molecule type" value="Genomic_DNA"/>
</dbReference>
<gene>
    <name evidence="3" type="ORF">IFR04_010166</name>
</gene>
<dbReference type="PANTHER" id="PTHR35910">
    <property type="entry name" value="2EXR DOMAIN-CONTAINING PROTEIN"/>
    <property type="match status" value="1"/>
</dbReference>
<dbReference type="AlphaFoldDB" id="A0A8H7TBR1"/>
<evidence type="ECO:0000313" key="4">
    <source>
        <dbReference type="Proteomes" id="UP000664132"/>
    </source>
</evidence>
<proteinExistence type="predicted"/>
<sequence>MSSTTMPTVALSAVTSATIISNDKVAEAFNLLSHLPDFNEELFIQLGDPLDTFACFPDLPAELRINIWRLSFPRDREVSIGLELIHHHAGVSMHPLAKAAEKQRNNAKAQLLATLFVNHESRSETLPNYMIVLPEEFLGYKKKFGGEFGGSPPLCFNPHLDTPYNWEEEEDYAILETYREEYLSQPLQLTSLEEITFIQEYGEYATETSDSRGELSLELADYFEEHEDEFSGGPPTFTIQQEKRHEHAH</sequence>
<organism evidence="3 4">
    <name type="scientific">Cadophora malorum</name>
    <dbReference type="NCBI Taxonomy" id="108018"/>
    <lineage>
        <taxon>Eukaryota</taxon>
        <taxon>Fungi</taxon>
        <taxon>Dikarya</taxon>
        <taxon>Ascomycota</taxon>
        <taxon>Pezizomycotina</taxon>
        <taxon>Leotiomycetes</taxon>
        <taxon>Helotiales</taxon>
        <taxon>Ploettnerulaceae</taxon>
        <taxon>Cadophora</taxon>
    </lineage>
</organism>
<comment type="caution">
    <text evidence="3">The sequence shown here is derived from an EMBL/GenBank/DDBJ whole genome shotgun (WGS) entry which is preliminary data.</text>
</comment>
<accession>A0A8H7TBR1</accession>
<dbReference type="Pfam" id="PF20150">
    <property type="entry name" value="2EXR"/>
    <property type="match status" value="1"/>
</dbReference>
<feature type="domain" description="2EXR" evidence="2">
    <location>
        <begin position="53"/>
        <end position="162"/>
    </location>
</feature>
<evidence type="ECO:0000256" key="1">
    <source>
        <dbReference type="SAM" id="MobiDB-lite"/>
    </source>
</evidence>
<dbReference type="PANTHER" id="PTHR35910:SF6">
    <property type="entry name" value="2EXR DOMAIN-CONTAINING PROTEIN"/>
    <property type="match status" value="1"/>
</dbReference>
<dbReference type="OrthoDB" id="3530648at2759"/>
<name>A0A8H7TBR1_9HELO</name>
<keyword evidence="4" id="KW-1185">Reference proteome</keyword>
<evidence type="ECO:0000313" key="3">
    <source>
        <dbReference type="EMBL" id="KAG4416707.1"/>
    </source>
</evidence>
<protein>
    <recommendedName>
        <fullName evidence="2">2EXR domain-containing protein</fullName>
    </recommendedName>
</protein>
<evidence type="ECO:0000259" key="2">
    <source>
        <dbReference type="Pfam" id="PF20150"/>
    </source>
</evidence>